<gene>
    <name evidence="1" type="ORF">MUN68_015915</name>
</gene>
<dbReference type="EMBL" id="CP116221">
    <property type="protein sequence ID" value="WCO01539.1"/>
    <property type="molecule type" value="Genomic_DNA"/>
</dbReference>
<organism evidence="1 2">
    <name type="scientific">Psychroserpens ponticola</name>
    <dbReference type="NCBI Taxonomy" id="2932268"/>
    <lineage>
        <taxon>Bacteria</taxon>
        <taxon>Pseudomonadati</taxon>
        <taxon>Bacteroidota</taxon>
        <taxon>Flavobacteriia</taxon>
        <taxon>Flavobacteriales</taxon>
        <taxon>Flavobacteriaceae</taxon>
        <taxon>Psychroserpens</taxon>
    </lineage>
</organism>
<dbReference type="Proteomes" id="UP001202717">
    <property type="component" value="Chromosome"/>
</dbReference>
<sequence>MKSYHLILIISVFFAFSCNNQKNNNLYSSNIEGEKSFRTNSSKKLKLHKINNQQFKMIYGVMPIPNSWELVNNKKDNIQFQAPNGTKIYGERFNSFYYSNNQQQNYYSQQNGTQVKAPKTINSFINEDLKPLLESNGLTYLGQFPLPQLAQVDKQRNNAIFKATPEEKTFECIVTEWVDKKGNKSLGIIRYFTNYYTVIGGMDWGYTLNSLEAPKSVYEDAKKDYINALLNLQVNPNWLQKNNQYYAQMSQQNNAEHQQRMAAIRAQGQAIINNGNIYSSISDSNHESWKRQNAITDAGHSKSVNAVWERSNVTDQNGNQYQVEGYYNNVWKANNNEYVGTNNTNWNPNIDNTTNGINWEQLEYTDDYY</sequence>
<dbReference type="RefSeq" id="WP_249993095.1">
    <property type="nucleotide sequence ID" value="NZ_CP116221.1"/>
</dbReference>
<keyword evidence="2" id="KW-1185">Reference proteome</keyword>
<name>A0ABY7RWP9_9FLAO</name>
<reference evidence="1 2" key="1">
    <citation type="submission" date="2023-01" db="EMBL/GenBank/DDBJ databases">
        <title>Psychroserpens ponticola sp. nov., isolated from seawater.</title>
        <authorList>
            <person name="Kristyanto S."/>
            <person name="Jung J."/>
            <person name="Kim J.M."/>
            <person name="Jeon C.O."/>
        </authorList>
    </citation>
    <scope>NUCLEOTIDE SEQUENCE [LARGE SCALE GENOMIC DNA]</scope>
    <source>
        <strain evidence="1 2">MSW6</strain>
    </source>
</reference>
<evidence type="ECO:0000313" key="1">
    <source>
        <dbReference type="EMBL" id="WCO01539.1"/>
    </source>
</evidence>
<accession>A0ABY7RWP9</accession>
<evidence type="ECO:0000313" key="2">
    <source>
        <dbReference type="Proteomes" id="UP001202717"/>
    </source>
</evidence>
<dbReference type="PROSITE" id="PS51257">
    <property type="entry name" value="PROKAR_LIPOPROTEIN"/>
    <property type="match status" value="1"/>
</dbReference>
<proteinExistence type="predicted"/>
<protein>
    <submittedName>
        <fullName evidence="1">Uncharacterized protein</fullName>
    </submittedName>
</protein>